<protein>
    <recommendedName>
        <fullName evidence="3">P-loop containing nucleoside triphosphate hydrolase</fullName>
    </recommendedName>
</protein>
<gene>
    <name evidence="1" type="ORF">JG687_00017206</name>
</gene>
<proteinExistence type="predicted"/>
<dbReference type="OrthoDB" id="432234at2759"/>
<accession>A0A8T1TQF4</accession>
<dbReference type="Proteomes" id="UP000688947">
    <property type="component" value="Unassembled WGS sequence"/>
</dbReference>
<reference evidence="1" key="1">
    <citation type="submission" date="2021-01" db="EMBL/GenBank/DDBJ databases">
        <title>Phytophthora aleatoria, a newly-described species from Pinus radiata is distinct from Phytophthora cactorum isolates based on comparative genomics.</title>
        <authorList>
            <person name="Mcdougal R."/>
            <person name="Panda P."/>
            <person name="Williams N."/>
            <person name="Studholme D.J."/>
        </authorList>
    </citation>
    <scope>NUCLEOTIDE SEQUENCE</scope>
    <source>
        <strain evidence="1">NZFS 3830</strain>
    </source>
</reference>
<organism evidence="1 2">
    <name type="scientific">Phytophthora cactorum</name>
    <dbReference type="NCBI Taxonomy" id="29920"/>
    <lineage>
        <taxon>Eukaryota</taxon>
        <taxon>Sar</taxon>
        <taxon>Stramenopiles</taxon>
        <taxon>Oomycota</taxon>
        <taxon>Peronosporomycetes</taxon>
        <taxon>Peronosporales</taxon>
        <taxon>Peronosporaceae</taxon>
        <taxon>Phytophthora</taxon>
    </lineage>
</organism>
<name>A0A8T1TQF4_9STRA</name>
<evidence type="ECO:0000313" key="1">
    <source>
        <dbReference type="EMBL" id="KAG6945582.1"/>
    </source>
</evidence>
<comment type="caution">
    <text evidence="1">The sequence shown here is derived from an EMBL/GenBank/DDBJ whole genome shotgun (WGS) entry which is preliminary data.</text>
</comment>
<evidence type="ECO:0000313" key="2">
    <source>
        <dbReference type="Proteomes" id="UP000688947"/>
    </source>
</evidence>
<sequence>MTVHKVQGLTCKKIIFHCNSLPNVAFAYVALSRVRHRSAILLTRPLNYENLTLTPKRRAIFEMEEARVAAKVTQSKADAAPVVEACAACS</sequence>
<dbReference type="EMBL" id="JAENGZ010001934">
    <property type="protein sequence ID" value="KAG6945582.1"/>
    <property type="molecule type" value="Genomic_DNA"/>
</dbReference>
<dbReference type="AlphaFoldDB" id="A0A8T1TQF4"/>
<evidence type="ECO:0008006" key="3">
    <source>
        <dbReference type="Google" id="ProtNLM"/>
    </source>
</evidence>